<reference evidence="6 7" key="1">
    <citation type="submission" date="2017-09" db="EMBL/GenBank/DDBJ databases">
        <authorList>
            <person name="Varghese N."/>
            <person name="Submissions S."/>
        </authorList>
    </citation>
    <scope>NUCLEOTIDE SEQUENCE [LARGE SCALE GENOMIC DNA]</scope>
    <source>
        <strain evidence="6 7">OK806</strain>
    </source>
</reference>
<keyword evidence="7" id="KW-1185">Reference proteome</keyword>
<dbReference type="GO" id="GO:0006355">
    <property type="term" value="P:regulation of DNA-templated transcription"/>
    <property type="evidence" value="ECO:0007669"/>
    <property type="project" value="InterPro"/>
</dbReference>
<dbReference type="Proteomes" id="UP000219522">
    <property type="component" value="Unassembled WGS sequence"/>
</dbReference>
<evidence type="ECO:0000256" key="3">
    <source>
        <dbReference type="ARBA" id="ARBA00023015"/>
    </source>
</evidence>
<dbReference type="PROSITE" id="PS00688">
    <property type="entry name" value="SIGMA54_INTERACT_3"/>
    <property type="match status" value="1"/>
</dbReference>
<dbReference type="CDD" id="cd00009">
    <property type="entry name" value="AAA"/>
    <property type="match status" value="1"/>
</dbReference>
<dbReference type="InterPro" id="IPR009057">
    <property type="entry name" value="Homeodomain-like_sf"/>
</dbReference>
<sequence length="472" mass="51709">MRSSLAVADKYFDARALKPHVALVTESASEHACAGMIAALEAAFACSVHRASTPWSAGSLGDAQLAIWNAAPAHDFEQRTIAALADAPLACPLIMIADASDGAALERMIEADAADFVFRPFGVDELVFRARRLLMRSHLTSCRRLGTPDVALDDIITGSSPALAKEIAKVRRYAACDASVLILGETGTGKEVFAQAIHHASKRAGHPLVALNCGAVPTELMEAELFGHVKGAYTGAHISRTGLVSEAEGGTLFLDDVDCVSLSAQAKLLRFLQEREYRVLGSNTVRHADVRVVAASNRDLAELTKRSSFRQDLFYRLNVLPIDLPPLRERKEDIGALARHFLSQFSLRDQRPECRLCAAALNKLLRHDWPGNVRELGHVLERAVLLAPRQILTESDIDLPDPMQDAIERESFQSMKARVVESFERGYLENVLRSTNGNIANAARAAGKNRRALFELIRKHNIAPESFREAIR</sequence>
<organism evidence="6 7">
    <name type="scientific">Caballeronia arationis</name>
    <dbReference type="NCBI Taxonomy" id="1777142"/>
    <lineage>
        <taxon>Bacteria</taxon>
        <taxon>Pseudomonadati</taxon>
        <taxon>Pseudomonadota</taxon>
        <taxon>Betaproteobacteria</taxon>
        <taxon>Burkholderiales</taxon>
        <taxon>Burkholderiaceae</taxon>
        <taxon>Caballeronia</taxon>
    </lineage>
</organism>
<dbReference type="Pfam" id="PF02954">
    <property type="entry name" value="HTH_8"/>
    <property type="match status" value="1"/>
</dbReference>
<dbReference type="RefSeq" id="WP_062639984.1">
    <property type="nucleotide sequence ID" value="NZ_FCOG02000072.1"/>
</dbReference>
<dbReference type="InterPro" id="IPR011006">
    <property type="entry name" value="CheY-like_superfamily"/>
</dbReference>
<dbReference type="InterPro" id="IPR058031">
    <property type="entry name" value="AAA_lid_NorR"/>
</dbReference>
<dbReference type="Pfam" id="PF25601">
    <property type="entry name" value="AAA_lid_14"/>
    <property type="match status" value="1"/>
</dbReference>
<protein>
    <submittedName>
        <fullName evidence="6">DNA-binding transcriptional response regulator, NtrC family, contains REC, AAA-type ATPase, and a Fis-type DNA-binding domains</fullName>
    </submittedName>
</protein>
<proteinExistence type="predicted"/>
<dbReference type="InterPro" id="IPR027417">
    <property type="entry name" value="P-loop_NTPase"/>
</dbReference>
<dbReference type="Gene3D" id="1.10.8.60">
    <property type="match status" value="1"/>
</dbReference>
<evidence type="ECO:0000256" key="2">
    <source>
        <dbReference type="ARBA" id="ARBA00022840"/>
    </source>
</evidence>
<keyword evidence="6" id="KW-0238">DNA-binding</keyword>
<dbReference type="InterPro" id="IPR003593">
    <property type="entry name" value="AAA+_ATPase"/>
</dbReference>
<feature type="domain" description="Sigma-54 factor interaction" evidence="5">
    <location>
        <begin position="156"/>
        <end position="385"/>
    </location>
</feature>
<dbReference type="OrthoDB" id="9761705at2"/>
<dbReference type="GO" id="GO:0043565">
    <property type="term" value="F:sequence-specific DNA binding"/>
    <property type="evidence" value="ECO:0007669"/>
    <property type="project" value="InterPro"/>
</dbReference>
<dbReference type="Gene3D" id="3.40.50.300">
    <property type="entry name" value="P-loop containing nucleotide triphosphate hydrolases"/>
    <property type="match status" value="1"/>
</dbReference>
<keyword evidence="4" id="KW-0804">Transcription</keyword>
<gene>
    <name evidence="6" type="ORF">SAMN05446927_0838</name>
</gene>
<dbReference type="SUPFAM" id="SSF52172">
    <property type="entry name" value="CheY-like"/>
    <property type="match status" value="1"/>
</dbReference>
<dbReference type="InterPro" id="IPR025662">
    <property type="entry name" value="Sigma_54_int_dom_ATP-bd_1"/>
</dbReference>
<dbReference type="PROSITE" id="PS50045">
    <property type="entry name" value="SIGMA54_INTERACT_4"/>
    <property type="match status" value="1"/>
</dbReference>
<dbReference type="InterPro" id="IPR002078">
    <property type="entry name" value="Sigma_54_int"/>
</dbReference>
<dbReference type="Pfam" id="PF00158">
    <property type="entry name" value="Sigma54_activat"/>
    <property type="match status" value="1"/>
</dbReference>
<keyword evidence="2" id="KW-0067">ATP-binding</keyword>
<dbReference type="SUPFAM" id="SSF52540">
    <property type="entry name" value="P-loop containing nucleoside triphosphate hydrolases"/>
    <property type="match status" value="1"/>
</dbReference>
<dbReference type="PROSITE" id="PS00675">
    <property type="entry name" value="SIGMA54_INTERACT_1"/>
    <property type="match status" value="1"/>
</dbReference>
<dbReference type="FunFam" id="3.40.50.300:FF:000006">
    <property type="entry name" value="DNA-binding transcriptional regulator NtrC"/>
    <property type="match status" value="1"/>
</dbReference>
<dbReference type="InterPro" id="IPR025944">
    <property type="entry name" value="Sigma_54_int_dom_CS"/>
</dbReference>
<accession>A0A7Z7I378</accession>
<dbReference type="SUPFAM" id="SSF46689">
    <property type="entry name" value="Homeodomain-like"/>
    <property type="match status" value="1"/>
</dbReference>
<dbReference type="PANTHER" id="PTHR32071:SF57">
    <property type="entry name" value="C4-DICARBOXYLATE TRANSPORT TRANSCRIPTIONAL REGULATORY PROTEIN DCTD"/>
    <property type="match status" value="1"/>
</dbReference>
<dbReference type="AlphaFoldDB" id="A0A7Z7I378"/>
<dbReference type="PANTHER" id="PTHR32071">
    <property type="entry name" value="TRANSCRIPTIONAL REGULATORY PROTEIN"/>
    <property type="match status" value="1"/>
</dbReference>
<evidence type="ECO:0000259" key="5">
    <source>
        <dbReference type="PROSITE" id="PS50045"/>
    </source>
</evidence>
<evidence type="ECO:0000256" key="1">
    <source>
        <dbReference type="ARBA" id="ARBA00022741"/>
    </source>
</evidence>
<dbReference type="GO" id="GO:0005524">
    <property type="term" value="F:ATP binding"/>
    <property type="evidence" value="ECO:0007669"/>
    <property type="project" value="UniProtKB-KW"/>
</dbReference>
<keyword evidence="3" id="KW-0805">Transcription regulation</keyword>
<dbReference type="EMBL" id="OCSU01000001">
    <property type="protein sequence ID" value="SOE54509.1"/>
    <property type="molecule type" value="Genomic_DNA"/>
</dbReference>
<comment type="caution">
    <text evidence="6">The sequence shown here is derived from an EMBL/GenBank/DDBJ whole genome shotgun (WGS) entry which is preliminary data.</text>
</comment>
<evidence type="ECO:0000313" key="7">
    <source>
        <dbReference type="Proteomes" id="UP000219522"/>
    </source>
</evidence>
<dbReference type="SMART" id="SM00382">
    <property type="entry name" value="AAA"/>
    <property type="match status" value="1"/>
</dbReference>
<dbReference type="Gene3D" id="1.10.10.60">
    <property type="entry name" value="Homeodomain-like"/>
    <property type="match status" value="1"/>
</dbReference>
<dbReference type="InterPro" id="IPR002197">
    <property type="entry name" value="HTH_Fis"/>
</dbReference>
<evidence type="ECO:0000256" key="4">
    <source>
        <dbReference type="ARBA" id="ARBA00023163"/>
    </source>
</evidence>
<name>A0A7Z7I378_9BURK</name>
<evidence type="ECO:0000313" key="6">
    <source>
        <dbReference type="EMBL" id="SOE54509.1"/>
    </source>
</evidence>
<keyword evidence="1" id="KW-0547">Nucleotide-binding</keyword>